<feature type="compositionally biased region" description="Gly residues" evidence="1">
    <location>
        <begin position="29"/>
        <end position="42"/>
    </location>
</feature>
<feature type="region of interest" description="Disordered" evidence="1">
    <location>
        <begin position="22"/>
        <end position="90"/>
    </location>
</feature>
<dbReference type="EMBL" id="JARK01001418">
    <property type="protein sequence ID" value="EYC05459.1"/>
    <property type="molecule type" value="Genomic_DNA"/>
</dbReference>
<gene>
    <name evidence="2" type="primary">Acey_s0082.g1597</name>
    <name evidence="2" type="ORF">Y032_0082g1597</name>
</gene>
<dbReference type="Proteomes" id="UP000024635">
    <property type="component" value="Unassembled WGS sequence"/>
</dbReference>
<accession>A0A016TQZ7</accession>
<feature type="compositionally biased region" description="Low complexity" evidence="1">
    <location>
        <begin position="43"/>
        <end position="53"/>
    </location>
</feature>
<evidence type="ECO:0000256" key="1">
    <source>
        <dbReference type="SAM" id="MobiDB-lite"/>
    </source>
</evidence>
<name>A0A016TQZ7_9BILA</name>
<sequence length="90" mass="9556">MRQRRKSYFKGLHFRWPALCIDRLPGSTYGNGGQQLGGGSQPGGDQPEEGGQPEVEDRPETEDPPGDEDPPGGAGEESVTPGTSGMARKC</sequence>
<feature type="compositionally biased region" description="Acidic residues" evidence="1">
    <location>
        <begin position="57"/>
        <end position="70"/>
    </location>
</feature>
<evidence type="ECO:0000313" key="2">
    <source>
        <dbReference type="EMBL" id="EYC05459.1"/>
    </source>
</evidence>
<organism evidence="2 3">
    <name type="scientific">Ancylostoma ceylanicum</name>
    <dbReference type="NCBI Taxonomy" id="53326"/>
    <lineage>
        <taxon>Eukaryota</taxon>
        <taxon>Metazoa</taxon>
        <taxon>Ecdysozoa</taxon>
        <taxon>Nematoda</taxon>
        <taxon>Chromadorea</taxon>
        <taxon>Rhabditida</taxon>
        <taxon>Rhabditina</taxon>
        <taxon>Rhabditomorpha</taxon>
        <taxon>Strongyloidea</taxon>
        <taxon>Ancylostomatidae</taxon>
        <taxon>Ancylostomatinae</taxon>
        <taxon>Ancylostoma</taxon>
    </lineage>
</organism>
<reference evidence="3" key="1">
    <citation type="journal article" date="2015" name="Nat. Genet.">
        <title>The genome and transcriptome of the zoonotic hookworm Ancylostoma ceylanicum identify infection-specific gene families.</title>
        <authorList>
            <person name="Schwarz E.M."/>
            <person name="Hu Y."/>
            <person name="Antoshechkin I."/>
            <person name="Miller M.M."/>
            <person name="Sternberg P.W."/>
            <person name="Aroian R.V."/>
        </authorList>
    </citation>
    <scope>NUCLEOTIDE SEQUENCE</scope>
    <source>
        <strain evidence="3">HY135</strain>
    </source>
</reference>
<protein>
    <submittedName>
        <fullName evidence="2">Uncharacterized protein</fullName>
    </submittedName>
</protein>
<keyword evidence="3" id="KW-1185">Reference proteome</keyword>
<proteinExistence type="predicted"/>
<dbReference type="AlphaFoldDB" id="A0A016TQZ7"/>
<evidence type="ECO:0000313" key="3">
    <source>
        <dbReference type="Proteomes" id="UP000024635"/>
    </source>
</evidence>
<comment type="caution">
    <text evidence="2">The sequence shown here is derived from an EMBL/GenBank/DDBJ whole genome shotgun (WGS) entry which is preliminary data.</text>
</comment>